<dbReference type="RefSeq" id="WP_103983316.1">
    <property type="nucleotide sequence ID" value="NZ_FNVS01000008.1"/>
</dbReference>
<sequence>MAKYTITCKCGHEITVNIVGKVSEREGKAEYLAGRLCPECYKKEKELSAKELVQEDMNLPELNGSDKQVSWATSIRTKFIETAEELYTKAPDSNKEKIRQVIDLYKSDMLKNTSSSFWIDKRYDLSLTDVAREASKYVGK</sequence>
<proteinExistence type="predicted"/>
<evidence type="ECO:0000313" key="2">
    <source>
        <dbReference type="Proteomes" id="UP000236725"/>
    </source>
</evidence>
<protein>
    <submittedName>
        <fullName evidence="1">Uncharacterized protein</fullName>
    </submittedName>
</protein>
<name>A0A8G2BWE5_9BACT</name>
<comment type="caution">
    <text evidence="1">The sequence shown here is derived from an EMBL/GenBank/DDBJ whole genome shotgun (WGS) entry which is preliminary data.</text>
</comment>
<gene>
    <name evidence="1" type="ORF">SAMN05444001_108125</name>
</gene>
<dbReference type="AlphaFoldDB" id="A0A8G2BWE5"/>
<dbReference type="EMBL" id="FNVS01000008">
    <property type="protein sequence ID" value="SEF86587.1"/>
    <property type="molecule type" value="Genomic_DNA"/>
</dbReference>
<dbReference type="Proteomes" id="UP000236725">
    <property type="component" value="Unassembled WGS sequence"/>
</dbReference>
<organism evidence="1 2">
    <name type="scientific">Parabacteroides chinchillae</name>
    <dbReference type="NCBI Taxonomy" id="871327"/>
    <lineage>
        <taxon>Bacteria</taxon>
        <taxon>Pseudomonadati</taxon>
        <taxon>Bacteroidota</taxon>
        <taxon>Bacteroidia</taxon>
        <taxon>Bacteroidales</taxon>
        <taxon>Tannerellaceae</taxon>
        <taxon>Parabacteroides</taxon>
    </lineage>
</organism>
<evidence type="ECO:0000313" key="1">
    <source>
        <dbReference type="EMBL" id="SEF86587.1"/>
    </source>
</evidence>
<keyword evidence="2" id="KW-1185">Reference proteome</keyword>
<reference evidence="1 2" key="1">
    <citation type="submission" date="2016-10" db="EMBL/GenBank/DDBJ databases">
        <authorList>
            <person name="Varghese N."/>
            <person name="Submissions S."/>
        </authorList>
    </citation>
    <scope>NUCLEOTIDE SEQUENCE [LARGE SCALE GENOMIC DNA]</scope>
    <source>
        <strain evidence="1 2">DSM 29073</strain>
    </source>
</reference>
<accession>A0A8G2BWE5</accession>